<dbReference type="InterPro" id="IPR000212">
    <property type="entry name" value="DNA_helicase_UvrD/REP"/>
</dbReference>
<keyword evidence="3 5" id="KW-0347">Helicase</keyword>
<gene>
    <name evidence="7" type="ORF">HGH91_25635</name>
</gene>
<dbReference type="Gene3D" id="3.40.50.300">
    <property type="entry name" value="P-loop containing nucleotide triphosphate hydrolases"/>
    <property type="match status" value="1"/>
</dbReference>
<dbReference type="PANTHER" id="PTHR11070">
    <property type="entry name" value="UVRD / RECB / PCRA DNA HELICASE FAMILY MEMBER"/>
    <property type="match status" value="1"/>
</dbReference>
<protein>
    <submittedName>
        <fullName evidence="7">ATP-dependent helicase</fullName>
    </submittedName>
</protein>
<dbReference type="GO" id="GO:0005524">
    <property type="term" value="F:ATP binding"/>
    <property type="evidence" value="ECO:0007669"/>
    <property type="project" value="UniProtKB-UniRule"/>
</dbReference>
<evidence type="ECO:0000256" key="4">
    <source>
        <dbReference type="ARBA" id="ARBA00022840"/>
    </source>
</evidence>
<evidence type="ECO:0000259" key="6">
    <source>
        <dbReference type="PROSITE" id="PS51198"/>
    </source>
</evidence>
<organism evidence="7 8">
    <name type="scientific">Chitinophaga eiseniae</name>
    <dbReference type="NCBI Taxonomy" id="634771"/>
    <lineage>
        <taxon>Bacteria</taxon>
        <taxon>Pseudomonadati</taxon>
        <taxon>Bacteroidota</taxon>
        <taxon>Chitinophagia</taxon>
        <taxon>Chitinophagales</taxon>
        <taxon>Chitinophagaceae</taxon>
        <taxon>Chitinophaga</taxon>
    </lineage>
</organism>
<evidence type="ECO:0000256" key="2">
    <source>
        <dbReference type="ARBA" id="ARBA00022801"/>
    </source>
</evidence>
<dbReference type="GO" id="GO:0003677">
    <property type="term" value="F:DNA binding"/>
    <property type="evidence" value="ECO:0007669"/>
    <property type="project" value="InterPro"/>
</dbReference>
<dbReference type="Pfam" id="PF13245">
    <property type="entry name" value="AAA_19"/>
    <property type="match status" value="1"/>
</dbReference>
<keyword evidence="2 5" id="KW-0378">Hydrolase</keyword>
<dbReference type="PROSITE" id="PS51198">
    <property type="entry name" value="UVRD_HELICASE_ATP_BIND"/>
    <property type="match status" value="1"/>
</dbReference>
<proteinExistence type="predicted"/>
<dbReference type="AlphaFoldDB" id="A0A847SSG3"/>
<dbReference type="InterPro" id="IPR027417">
    <property type="entry name" value="P-loop_NTPase"/>
</dbReference>
<dbReference type="GO" id="GO:0043138">
    <property type="term" value="F:3'-5' DNA helicase activity"/>
    <property type="evidence" value="ECO:0007669"/>
    <property type="project" value="TreeGrafter"/>
</dbReference>
<dbReference type="Proteomes" id="UP000552864">
    <property type="component" value="Unassembled WGS sequence"/>
</dbReference>
<evidence type="ECO:0000256" key="1">
    <source>
        <dbReference type="ARBA" id="ARBA00022741"/>
    </source>
</evidence>
<dbReference type="RefSeq" id="WP_168741770.1">
    <property type="nucleotide sequence ID" value="NZ_JABAHZ010000008.1"/>
</dbReference>
<dbReference type="GO" id="GO:0005829">
    <property type="term" value="C:cytosol"/>
    <property type="evidence" value="ECO:0007669"/>
    <property type="project" value="TreeGrafter"/>
</dbReference>
<dbReference type="EMBL" id="JABAHZ010000008">
    <property type="protein sequence ID" value="NLR82027.1"/>
    <property type="molecule type" value="Genomic_DNA"/>
</dbReference>
<evidence type="ECO:0000313" key="8">
    <source>
        <dbReference type="Proteomes" id="UP000552864"/>
    </source>
</evidence>
<dbReference type="SUPFAM" id="SSF52540">
    <property type="entry name" value="P-loop containing nucleoside triphosphate hydrolases"/>
    <property type="match status" value="1"/>
</dbReference>
<dbReference type="GO" id="GO:0000725">
    <property type="term" value="P:recombinational repair"/>
    <property type="evidence" value="ECO:0007669"/>
    <property type="project" value="TreeGrafter"/>
</dbReference>
<keyword evidence="1 5" id="KW-0547">Nucleotide-binding</keyword>
<evidence type="ECO:0000256" key="5">
    <source>
        <dbReference type="PROSITE-ProRule" id="PRU00560"/>
    </source>
</evidence>
<name>A0A847SSG3_9BACT</name>
<keyword evidence="8" id="KW-1185">Reference proteome</keyword>
<dbReference type="GO" id="GO:0016787">
    <property type="term" value="F:hydrolase activity"/>
    <property type="evidence" value="ECO:0007669"/>
    <property type="project" value="UniProtKB-UniRule"/>
</dbReference>
<feature type="domain" description="UvrD-like helicase ATP-binding" evidence="6">
    <location>
        <begin position="8"/>
        <end position="255"/>
    </location>
</feature>
<evidence type="ECO:0000256" key="3">
    <source>
        <dbReference type="ARBA" id="ARBA00022806"/>
    </source>
</evidence>
<dbReference type="PANTHER" id="PTHR11070:SF3">
    <property type="entry name" value="DNA 3'-5' HELICASE"/>
    <property type="match status" value="1"/>
</dbReference>
<feature type="binding site" evidence="5">
    <location>
        <begin position="29"/>
        <end position="36"/>
    </location>
    <ligand>
        <name>ATP</name>
        <dbReference type="ChEBI" id="CHEBI:30616"/>
    </ligand>
</feature>
<evidence type="ECO:0000313" key="7">
    <source>
        <dbReference type="EMBL" id="NLR82027.1"/>
    </source>
</evidence>
<accession>A0A847SSG3</accession>
<keyword evidence="4 5" id="KW-0067">ATP-binding</keyword>
<reference evidence="7 8" key="1">
    <citation type="submission" date="2020-04" db="EMBL/GenBank/DDBJ databases">
        <authorList>
            <person name="Yin C."/>
        </authorList>
    </citation>
    <scope>NUCLEOTIDE SEQUENCE [LARGE SCALE GENOMIC DNA]</scope>
    <source>
        <strain evidence="7 8">Ak56</strain>
    </source>
</reference>
<dbReference type="InterPro" id="IPR014016">
    <property type="entry name" value="UvrD-like_ATP-bd"/>
</dbReference>
<sequence>MVEGRLELEMEVQKVFELIDGGKNFLLSGGAGSGKTYSLVQVIRQIIVENPTVKIACMTYTNAAVKEIEDRVDHPNLNVSTIHDFLWDSIKNFQKELRKALVFLINSEEISQHSMDTPSPLPDNYFDTFSPGIQYKDYLRLRDGIISHDELLVVSSYLFKKYPKLCDIVKDKYPFILIDEYQDTSPSVVEIFLTDFKKSQKSTVVGFFGDSMQAIYDGSVGNLDSYRDEVFEVKKNQNRRNPKKVIELANRLRKDGIVQEAGADLGAPNLVNGILKEGEILFLYSSEPSVIKAKGYLEEYHSWSFNGLNDTKELNLTHNLIAEKAGFRKLMDIYDKDPVIGLKGDILRRIRDNEKNGKPAVPIDDSDTFDMVVDKFKLVNKQRQLKM</sequence>
<comment type="caution">
    <text evidence="7">The sequence shown here is derived from an EMBL/GenBank/DDBJ whole genome shotgun (WGS) entry which is preliminary data.</text>
</comment>